<feature type="region of interest" description="Disordered" evidence="1">
    <location>
        <begin position="39"/>
        <end position="161"/>
    </location>
</feature>
<comment type="caution">
    <text evidence="3">The sequence shown here is derived from an EMBL/GenBank/DDBJ whole genome shotgun (WGS) entry which is preliminary data.</text>
</comment>
<dbReference type="AlphaFoldDB" id="A0A4C2EM03"/>
<keyword evidence="2" id="KW-0472">Membrane</keyword>
<feature type="compositionally biased region" description="Gly residues" evidence="1">
    <location>
        <begin position="127"/>
        <end position="150"/>
    </location>
</feature>
<reference evidence="3 4" key="1">
    <citation type="submission" date="2019-02" db="EMBL/GenBank/DDBJ databases">
        <title>Haloarcula mannanilyticum sp. nov., a mannan degrading haloarchaeon isolated from commercial salt.</title>
        <authorList>
            <person name="Enomoto S."/>
            <person name="Shimane Y."/>
            <person name="Kamekura M."/>
            <person name="Ito T."/>
            <person name="Moriya O."/>
            <person name="Ihara K."/>
            <person name="Takahashi-Ando N."/>
            <person name="Fukushima Y."/>
            <person name="Yoshida Y."/>
            <person name="Usama R."/>
            <person name="Takai K."/>
            <person name="Minegishi H."/>
        </authorList>
    </citation>
    <scope>NUCLEOTIDE SEQUENCE [LARGE SCALE GENOMIC DNA]</scope>
    <source>
        <strain evidence="3 4">MD130-1</strain>
    </source>
</reference>
<protein>
    <submittedName>
        <fullName evidence="3">Uncharacterized protein</fullName>
    </submittedName>
</protein>
<evidence type="ECO:0000256" key="2">
    <source>
        <dbReference type="SAM" id="Phobius"/>
    </source>
</evidence>
<keyword evidence="4" id="KW-1185">Reference proteome</keyword>
<feature type="transmembrane region" description="Helical" evidence="2">
    <location>
        <begin position="17"/>
        <end position="38"/>
    </location>
</feature>
<keyword evidence="2" id="KW-0812">Transmembrane</keyword>
<evidence type="ECO:0000256" key="1">
    <source>
        <dbReference type="SAM" id="MobiDB-lite"/>
    </source>
</evidence>
<accession>A0A4C2EM03</accession>
<sequence length="313" mass="31194">MGQGISRDEDGNYNKRLIGLLVLILFVIIGAGVGTIGLTSDDDPAPGRPDIEMTPVPAEATPTPTPAGTEPSQPETPTESGGSGSPPPSDLVNATPTPTPTPSSTPTPSDSRPDDGATSETTDGPSNNGGGSSSGSGGGSSGGGGDSAGGGEDDRGSSGNLELETQGSAVLLQVGGLAPGDTESGSVVVRNSGSVAGTLGVVDVNVTDDENGLREPERALGDTTATGELSDHLEVRLWITYANGTTEYLAGSDTSTVTLATLDGAAEQGTRAVAGGDQATVEIEVTLPESTGNEVQSDRIDLTVPIVLQERRS</sequence>
<dbReference type="EMBL" id="BIXZ01000004">
    <property type="protein sequence ID" value="GCF14647.1"/>
    <property type="molecule type" value="Genomic_DNA"/>
</dbReference>
<gene>
    <name evidence="3" type="ORF">Harman_25820</name>
</gene>
<dbReference type="Proteomes" id="UP000304382">
    <property type="component" value="Unassembled WGS sequence"/>
</dbReference>
<evidence type="ECO:0000313" key="3">
    <source>
        <dbReference type="EMBL" id="GCF14647.1"/>
    </source>
</evidence>
<feature type="compositionally biased region" description="Low complexity" evidence="1">
    <location>
        <begin position="52"/>
        <end position="80"/>
    </location>
</feature>
<dbReference type="RefSeq" id="WP_235007210.1">
    <property type="nucleotide sequence ID" value="NZ_BIXZ01000004.1"/>
</dbReference>
<proteinExistence type="predicted"/>
<organism evidence="3 4">
    <name type="scientific">Haloarcula mannanilytica</name>
    <dbReference type="NCBI Taxonomy" id="2509225"/>
    <lineage>
        <taxon>Archaea</taxon>
        <taxon>Methanobacteriati</taxon>
        <taxon>Methanobacteriota</taxon>
        <taxon>Stenosarchaea group</taxon>
        <taxon>Halobacteria</taxon>
        <taxon>Halobacteriales</taxon>
        <taxon>Haloarculaceae</taxon>
        <taxon>Haloarcula</taxon>
    </lineage>
</organism>
<name>A0A4C2EM03_9EURY</name>
<evidence type="ECO:0000313" key="4">
    <source>
        <dbReference type="Proteomes" id="UP000304382"/>
    </source>
</evidence>
<keyword evidence="2" id="KW-1133">Transmembrane helix</keyword>